<dbReference type="OrthoDB" id="2690657at2759"/>
<dbReference type="EMBL" id="KN822085">
    <property type="protein sequence ID" value="KIM58498.1"/>
    <property type="molecule type" value="Genomic_DNA"/>
</dbReference>
<reference evidence="2" key="2">
    <citation type="submission" date="2015-01" db="EMBL/GenBank/DDBJ databases">
        <title>Evolutionary Origins and Diversification of the Mycorrhizal Mutualists.</title>
        <authorList>
            <consortium name="DOE Joint Genome Institute"/>
            <consortium name="Mycorrhizal Genomics Consortium"/>
            <person name="Kohler A."/>
            <person name="Kuo A."/>
            <person name="Nagy L.G."/>
            <person name="Floudas D."/>
            <person name="Copeland A."/>
            <person name="Barry K.W."/>
            <person name="Cichocki N."/>
            <person name="Veneault-Fourrey C."/>
            <person name="LaButti K."/>
            <person name="Lindquist E.A."/>
            <person name="Lipzen A."/>
            <person name="Lundell T."/>
            <person name="Morin E."/>
            <person name="Murat C."/>
            <person name="Riley R."/>
            <person name="Ohm R."/>
            <person name="Sun H."/>
            <person name="Tunlid A."/>
            <person name="Henrissat B."/>
            <person name="Grigoriev I.V."/>
            <person name="Hibbett D.S."/>
            <person name="Martin F."/>
        </authorList>
    </citation>
    <scope>NUCLEOTIDE SEQUENCE [LARGE SCALE GENOMIC DNA]</scope>
    <source>
        <strain evidence="2">Foug A</strain>
    </source>
</reference>
<dbReference type="PANTHER" id="PTHR14187:SF5">
    <property type="entry name" value="HEAT SHOCK 70 KDA PROTEIN 12A"/>
    <property type="match status" value="1"/>
</dbReference>
<feature type="non-terminal residue" evidence="1">
    <location>
        <position position="1"/>
    </location>
</feature>
<name>A0A0C2Z9B0_9AGAM</name>
<dbReference type="HOGENOM" id="CLU_009958_0_0_1"/>
<evidence type="ECO:0000313" key="2">
    <source>
        <dbReference type="Proteomes" id="UP000053989"/>
    </source>
</evidence>
<keyword evidence="2" id="KW-1185">Reference proteome</keyword>
<gene>
    <name evidence="1" type="ORF">SCLCIDRAFT_128166</name>
</gene>
<dbReference type="InParanoid" id="A0A0C2Z9B0"/>
<accession>A0A0C2Z9B0</accession>
<dbReference type="PANTHER" id="PTHR14187">
    <property type="entry name" value="ALPHA KINASE/ELONGATION FACTOR 2 KINASE"/>
    <property type="match status" value="1"/>
</dbReference>
<evidence type="ECO:0000313" key="1">
    <source>
        <dbReference type="EMBL" id="KIM58498.1"/>
    </source>
</evidence>
<protein>
    <submittedName>
        <fullName evidence="1">Uncharacterized protein</fullName>
    </submittedName>
</protein>
<proteinExistence type="predicted"/>
<reference evidence="1 2" key="1">
    <citation type="submission" date="2014-04" db="EMBL/GenBank/DDBJ databases">
        <authorList>
            <consortium name="DOE Joint Genome Institute"/>
            <person name="Kuo A."/>
            <person name="Kohler A."/>
            <person name="Nagy L.G."/>
            <person name="Floudas D."/>
            <person name="Copeland A."/>
            <person name="Barry K.W."/>
            <person name="Cichocki N."/>
            <person name="Veneault-Fourrey C."/>
            <person name="LaButti K."/>
            <person name="Lindquist E.A."/>
            <person name="Lipzen A."/>
            <person name="Lundell T."/>
            <person name="Morin E."/>
            <person name="Murat C."/>
            <person name="Sun H."/>
            <person name="Tunlid A."/>
            <person name="Henrissat B."/>
            <person name="Grigoriev I.V."/>
            <person name="Hibbett D.S."/>
            <person name="Martin F."/>
            <person name="Nordberg H.P."/>
            <person name="Cantor M.N."/>
            <person name="Hua S.X."/>
        </authorList>
    </citation>
    <scope>NUCLEOTIDE SEQUENCE [LARGE SCALE GENOMIC DNA]</scope>
    <source>
        <strain evidence="1 2">Foug A</strain>
    </source>
</reference>
<dbReference type="AlphaFoldDB" id="A0A0C2Z9B0"/>
<sequence length="289" mass="32341">DKTTKLQFRRADEPQYIQFGTVRDKEPEYNIRSGQLKLSGDEVAKFFDPSVEAIAEAFAEQTGQGATSIPIKHAFLVGGYAASDYLFMSLQRHPTFSHVTLCRPANHVNKAVADGAVSFYIDHLVTTRAAKLTYGLTCLTPFQSGRADHVSRTNTKLRDLAGSWVLPNAFQSILKKGTQVSERQEFRSSFFMLRKSATDCTSISDKIIAYRGSLSDPCWMDIETASFTDNCKIFADTSNITTALLPRTSPEGQTYYHVEFEVILLFGLTELKAQISWLENVRVYPIPPL</sequence>
<organism evidence="1 2">
    <name type="scientific">Scleroderma citrinum Foug A</name>
    <dbReference type="NCBI Taxonomy" id="1036808"/>
    <lineage>
        <taxon>Eukaryota</taxon>
        <taxon>Fungi</taxon>
        <taxon>Dikarya</taxon>
        <taxon>Basidiomycota</taxon>
        <taxon>Agaricomycotina</taxon>
        <taxon>Agaricomycetes</taxon>
        <taxon>Agaricomycetidae</taxon>
        <taxon>Boletales</taxon>
        <taxon>Sclerodermatineae</taxon>
        <taxon>Sclerodermataceae</taxon>
        <taxon>Scleroderma</taxon>
    </lineage>
</organism>
<dbReference type="STRING" id="1036808.A0A0C2Z9B0"/>
<dbReference type="Proteomes" id="UP000053989">
    <property type="component" value="Unassembled WGS sequence"/>
</dbReference>